<proteinExistence type="predicted"/>
<dbReference type="AlphaFoldDB" id="A0AAJ7UCC1"/>
<sequence>MTTTTMVVMVGGAGGSLERGCGDDGERSLEAHRGAATDKLYGLHDAPPYSRPNFPGGGGGGGGYGGGCGGGYGGGGCGGYGGGAGPMMGPRRAPSGRSCGHADVDADFVEVADETRVGKPCYADMR</sequence>
<protein>
    <submittedName>
        <fullName evidence="2">rRNA 2'-O-methyltransferase fibrillarin-like</fullName>
    </submittedName>
</protein>
<evidence type="ECO:0000313" key="2">
    <source>
        <dbReference type="RefSeq" id="XP_032833144.1"/>
    </source>
</evidence>
<dbReference type="KEGG" id="pmrn:116955909"/>
<name>A0AAJ7UCC1_PETMA</name>
<dbReference type="RefSeq" id="XP_032833144.1">
    <property type="nucleotide sequence ID" value="XM_032977253.1"/>
</dbReference>
<dbReference type="Proteomes" id="UP001318040">
    <property type="component" value="Chromosome 62"/>
</dbReference>
<keyword evidence="1" id="KW-1185">Reference proteome</keyword>
<evidence type="ECO:0000313" key="1">
    <source>
        <dbReference type="Proteomes" id="UP001318040"/>
    </source>
</evidence>
<gene>
    <name evidence="2" type="primary">LOC116955909</name>
</gene>
<organism evidence="1 2">
    <name type="scientific">Petromyzon marinus</name>
    <name type="common">Sea lamprey</name>
    <dbReference type="NCBI Taxonomy" id="7757"/>
    <lineage>
        <taxon>Eukaryota</taxon>
        <taxon>Metazoa</taxon>
        <taxon>Chordata</taxon>
        <taxon>Craniata</taxon>
        <taxon>Vertebrata</taxon>
        <taxon>Cyclostomata</taxon>
        <taxon>Hyperoartia</taxon>
        <taxon>Petromyzontiformes</taxon>
        <taxon>Petromyzontidae</taxon>
        <taxon>Petromyzon</taxon>
    </lineage>
</organism>
<accession>A0AAJ7UCC1</accession>
<reference evidence="2" key="1">
    <citation type="submission" date="2025-08" db="UniProtKB">
        <authorList>
            <consortium name="RefSeq"/>
        </authorList>
    </citation>
    <scope>IDENTIFICATION</scope>
    <source>
        <tissue evidence="2">Sperm</tissue>
    </source>
</reference>